<dbReference type="Proteomes" id="UP001433508">
    <property type="component" value="Unassembled WGS sequence"/>
</dbReference>
<evidence type="ECO:0000313" key="2">
    <source>
        <dbReference type="Proteomes" id="UP001433508"/>
    </source>
</evidence>
<gene>
    <name evidence="1" type="ORF">V1525DRAFT_345067</name>
</gene>
<keyword evidence="2" id="KW-1185">Reference proteome</keyword>
<sequence length="477" mass="53988">MPGRGAESVVRRGFDYDQWLHGGGRPPQGQWKSRDIEHLVLVVHGIGQKLSERVETFDFTYAINTFRVLMAKQHERMSTAQSPPAVLPVNWRRKIDFDYDEASLSGPGQLAETRETPIHRPFALSDITPNTIPTVRNIISDVLLDIPYYLSKHRSRILHAVTAEANRIYRLWMRNNPGWHGKISIIGHSLGSVIAVDILSRQPTVPPPLGSQNEHRSEDDDLVLEFPVRNLFLAGSPVGFFLLLNRTNLMPRIMSKARLSSVVMNMPKMDDDAGYERPDPADLEPERIGIDRGGVYGCLAVENIYNVIHTSDPIAYRLNPCVDPSYAAKLRPADLALPITGRGIFGKLFFRRCKEPDDSHERRVSGARKDMDSADSAGYSFTREPTSSSREGSQIELDSRDFRYYQVIKTRMHCLNENGQIDFVLQPTGALENQYISILTAHSGYWESKEFAYLVALECSRKEGVENTFESFRALRK</sequence>
<proteinExistence type="predicted"/>
<protein>
    <submittedName>
        <fullName evidence="1">DDHD domain-containing protein</fullName>
    </submittedName>
</protein>
<organism evidence="1 2">
    <name type="scientific">Lipomyces kononenkoae</name>
    <name type="common">Yeast</name>
    <dbReference type="NCBI Taxonomy" id="34357"/>
    <lineage>
        <taxon>Eukaryota</taxon>
        <taxon>Fungi</taxon>
        <taxon>Dikarya</taxon>
        <taxon>Ascomycota</taxon>
        <taxon>Saccharomycotina</taxon>
        <taxon>Lipomycetes</taxon>
        <taxon>Lipomycetales</taxon>
        <taxon>Lipomycetaceae</taxon>
        <taxon>Lipomyces</taxon>
    </lineage>
</organism>
<name>A0ACC3SZ70_LIPKO</name>
<reference evidence="2" key="1">
    <citation type="journal article" date="2024" name="Front. Bioeng. Biotechnol.">
        <title>Genome-scale model development and genomic sequencing of the oleaginous clade Lipomyces.</title>
        <authorList>
            <person name="Czajka J.J."/>
            <person name="Han Y."/>
            <person name="Kim J."/>
            <person name="Mondo S.J."/>
            <person name="Hofstad B.A."/>
            <person name="Robles A."/>
            <person name="Haridas S."/>
            <person name="Riley R."/>
            <person name="LaButti K."/>
            <person name="Pangilinan J."/>
            <person name="Andreopoulos W."/>
            <person name="Lipzen A."/>
            <person name="Yan J."/>
            <person name="Wang M."/>
            <person name="Ng V."/>
            <person name="Grigoriev I.V."/>
            <person name="Spatafora J.W."/>
            <person name="Magnuson J.K."/>
            <person name="Baker S.E."/>
            <person name="Pomraning K.R."/>
        </authorList>
    </citation>
    <scope>NUCLEOTIDE SEQUENCE [LARGE SCALE GENOMIC DNA]</scope>
    <source>
        <strain evidence="2">CBS 7786</strain>
    </source>
</reference>
<accession>A0ACC3SZ70</accession>
<dbReference type="EMBL" id="MU971377">
    <property type="protein sequence ID" value="KAK9236913.1"/>
    <property type="molecule type" value="Genomic_DNA"/>
</dbReference>
<evidence type="ECO:0000313" key="1">
    <source>
        <dbReference type="EMBL" id="KAK9236913.1"/>
    </source>
</evidence>
<comment type="caution">
    <text evidence="1">The sequence shown here is derived from an EMBL/GenBank/DDBJ whole genome shotgun (WGS) entry which is preliminary data.</text>
</comment>